<dbReference type="PROSITE" id="PS50879">
    <property type="entry name" value="RNASE_H_1"/>
    <property type="match status" value="1"/>
</dbReference>
<dbReference type="EMBL" id="JABWDY010020518">
    <property type="protein sequence ID" value="KAF5193097.1"/>
    <property type="molecule type" value="Genomic_DNA"/>
</dbReference>
<evidence type="ECO:0000259" key="1">
    <source>
        <dbReference type="PROSITE" id="PS50879"/>
    </source>
</evidence>
<dbReference type="PANTHER" id="PTHR47723:SF19">
    <property type="entry name" value="POLYNUCLEOTIDYL TRANSFERASE, RIBONUCLEASE H-LIKE SUPERFAMILY PROTEIN"/>
    <property type="match status" value="1"/>
</dbReference>
<dbReference type="OrthoDB" id="1938131at2759"/>
<evidence type="ECO:0000313" key="3">
    <source>
        <dbReference type="Proteomes" id="UP000554482"/>
    </source>
</evidence>
<dbReference type="InterPro" id="IPR012337">
    <property type="entry name" value="RNaseH-like_sf"/>
</dbReference>
<dbReference type="SUPFAM" id="SSF53098">
    <property type="entry name" value="Ribonuclease H-like"/>
    <property type="match status" value="1"/>
</dbReference>
<proteinExistence type="predicted"/>
<keyword evidence="3" id="KW-1185">Reference proteome</keyword>
<dbReference type="AlphaFoldDB" id="A0A7J6W838"/>
<dbReference type="InterPro" id="IPR053151">
    <property type="entry name" value="RNase_H-like"/>
</dbReference>
<name>A0A7J6W838_THATH</name>
<gene>
    <name evidence="2" type="ORF">FRX31_017317</name>
</gene>
<protein>
    <recommendedName>
        <fullName evidence="1">RNase H type-1 domain-containing protein</fullName>
    </recommendedName>
</protein>
<comment type="caution">
    <text evidence="2">The sequence shown here is derived from an EMBL/GenBank/DDBJ whole genome shotgun (WGS) entry which is preliminary data.</text>
</comment>
<dbReference type="Proteomes" id="UP000554482">
    <property type="component" value="Unassembled WGS sequence"/>
</dbReference>
<dbReference type="CDD" id="cd06222">
    <property type="entry name" value="RNase_H_like"/>
    <property type="match status" value="1"/>
</dbReference>
<dbReference type="Pfam" id="PF13456">
    <property type="entry name" value="RVT_3"/>
    <property type="match status" value="1"/>
</dbReference>
<reference evidence="2 3" key="1">
    <citation type="submission" date="2020-06" db="EMBL/GenBank/DDBJ databases">
        <title>Transcriptomic and genomic resources for Thalictrum thalictroides and T. hernandezii: Facilitating candidate gene discovery in an emerging model plant lineage.</title>
        <authorList>
            <person name="Arias T."/>
            <person name="Riano-Pachon D.M."/>
            <person name="Di Stilio V.S."/>
        </authorList>
    </citation>
    <scope>NUCLEOTIDE SEQUENCE [LARGE SCALE GENOMIC DNA]</scope>
    <source>
        <strain evidence="3">cv. WT478/WT964</strain>
        <tissue evidence="2">Leaves</tissue>
    </source>
</reference>
<dbReference type="PANTHER" id="PTHR47723">
    <property type="entry name" value="OS05G0353850 PROTEIN"/>
    <property type="match status" value="1"/>
</dbReference>
<dbReference type="InterPro" id="IPR002156">
    <property type="entry name" value="RNaseH_domain"/>
</dbReference>
<evidence type="ECO:0000313" key="2">
    <source>
        <dbReference type="EMBL" id="KAF5193097.1"/>
    </source>
</evidence>
<dbReference type="InterPro" id="IPR044730">
    <property type="entry name" value="RNase_H-like_dom_plant"/>
</dbReference>
<dbReference type="Gene3D" id="3.30.420.10">
    <property type="entry name" value="Ribonuclease H-like superfamily/Ribonuclease H"/>
    <property type="match status" value="1"/>
</dbReference>
<dbReference type="InterPro" id="IPR036397">
    <property type="entry name" value="RNaseH_sf"/>
</dbReference>
<dbReference type="GO" id="GO:0004523">
    <property type="term" value="F:RNA-DNA hybrid ribonuclease activity"/>
    <property type="evidence" value="ECO:0007669"/>
    <property type="project" value="InterPro"/>
</dbReference>
<organism evidence="2 3">
    <name type="scientific">Thalictrum thalictroides</name>
    <name type="common">Rue-anemone</name>
    <name type="synonym">Anemone thalictroides</name>
    <dbReference type="NCBI Taxonomy" id="46969"/>
    <lineage>
        <taxon>Eukaryota</taxon>
        <taxon>Viridiplantae</taxon>
        <taxon>Streptophyta</taxon>
        <taxon>Embryophyta</taxon>
        <taxon>Tracheophyta</taxon>
        <taxon>Spermatophyta</taxon>
        <taxon>Magnoliopsida</taxon>
        <taxon>Ranunculales</taxon>
        <taxon>Ranunculaceae</taxon>
        <taxon>Thalictroideae</taxon>
        <taxon>Thalictrum</taxon>
    </lineage>
</organism>
<accession>A0A7J6W838</accession>
<sequence>MRIICLYLVNVELRNKPRLISFFDDYCDASGQTISRNKSQILHHPKLHRRIKRFLRTSFHMPTTSSLAKFHSKLSGWESADSFKGWKTNTGEFCTVCSSPRSLLPATIIDKLWLAFFWGHKESEKKMHYFNWNLTPKENWVKLNCDGSTLGNPGPVGAGCVLRDAVGALIFAMACPIPFASNKMAEFLAAIYGLRFLSRFRTSKIIVETNSQLLQKDLNENMDDLHWQLGPMYGYQRNRKFHV</sequence>
<dbReference type="GO" id="GO:0003676">
    <property type="term" value="F:nucleic acid binding"/>
    <property type="evidence" value="ECO:0007669"/>
    <property type="project" value="InterPro"/>
</dbReference>
<feature type="domain" description="RNase H type-1" evidence="1">
    <location>
        <begin position="137"/>
        <end position="243"/>
    </location>
</feature>